<feature type="transmembrane region" description="Helical" evidence="14">
    <location>
        <begin position="174"/>
        <end position="195"/>
    </location>
</feature>
<dbReference type="RefSeq" id="WP_017577296.1">
    <property type="nucleotide sequence ID" value="NZ_BMXL01000023.1"/>
</dbReference>
<feature type="transmembrane region" description="Helical" evidence="14">
    <location>
        <begin position="294"/>
        <end position="320"/>
    </location>
</feature>
<dbReference type="InterPro" id="IPR001734">
    <property type="entry name" value="Na/solute_symporter"/>
</dbReference>
<feature type="transmembrane region" description="Helical" evidence="14">
    <location>
        <begin position="391"/>
        <end position="410"/>
    </location>
</feature>
<comment type="subcellular location">
    <subcellularLocation>
        <location evidence="1 14">Cell membrane</location>
        <topology evidence="1 14">Multi-pass membrane protein</topology>
    </subcellularLocation>
</comment>
<evidence type="ECO:0000256" key="6">
    <source>
        <dbReference type="ARBA" id="ARBA00022847"/>
    </source>
</evidence>
<keyword evidence="10 14" id="KW-0472">Membrane</keyword>
<dbReference type="Pfam" id="PF00474">
    <property type="entry name" value="SSF"/>
    <property type="match status" value="1"/>
</dbReference>
<dbReference type="InterPro" id="IPR038377">
    <property type="entry name" value="Na/Glc_symporter_sf"/>
</dbReference>
<dbReference type="CDD" id="cd11475">
    <property type="entry name" value="SLC5sbd_PutP"/>
    <property type="match status" value="1"/>
</dbReference>
<accession>A0A919CK40</accession>
<feature type="transmembrane region" description="Helical" evidence="14">
    <location>
        <begin position="6"/>
        <end position="28"/>
    </location>
</feature>
<comment type="caution">
    <text evidence="15">The sequence shown here is derived from an EMBL/GenBank/DDBJ whole genome shotgun (WGS) entry which is preliminary data.</text>
</comment>
<dbReference type="GO" id="GO:0005886">
    <property type="term" value="C:plasma membrane"/>
    <property type="evidence" value="ECO:0007669"/>
    <property type="project" value="UniProtKB-SubCell"/>
</dbReference>
<keyword evidence="5 14" id="KW-0812">Transmembrane</keyword>
<comment type="catalytic activity">
    <reaction evidence="12">
        <text>L-proline(in) + Na(+)(in) = L-proline(out) + Na(+)(out)</text>
        <dbReference type="Rhea" id="RHEA:28967"/>
        <dbReference type="ChEBI" id="CHEBI:29101"/>
        <dbReference type="ChEBI" id="CHEBI:60039"/>
    </reaction>
</comment>
<evidence type="ECO:0000256" key="13">
    <source>
        <dbReference type="RuleBase" id="RU362091"/>
    </source>
</evidence>
<comment type="similarity">
    <text evidence="2 13">Belongs to the sodium:solute symporter (SSF) (TC 2.A.21) family.</text>
</comment>
<evidence type="ECO:0000256" key="14">
    <source>
        <dbReference type="RuleBase" id="RU366012"/>
    </source>
</evidence>
<dbReference type="AlphaFoldDB" id="A0A919CK40"/>
<evidence type="ECO:0000256" key="12">
    <source>
        <dbReference type="ARBA" id="ARBA00033708"/>
    </source>
</evidence>
<keyword evidence="8 14" id="KW-0915">Sodium</keyword>
<feature type="transmembrane region" description="Helical" evidence="14">
    <location>
        <begin position="48"/>
        <end position="72"/>
    </location>
</feature>
<evidence type="ECO:0000313" key="15">
    <source>
        <dbReference type="EMBL" id="GHD32212.1"/>
    </source>
</evidence>
<dbReference type="PROSITE" id="PS50283">
    <property type="entry name" value="NA_SOLUT_SYMP_3"/>
    <property type="match status" value="1"/>
</dbReference>
<dbReference type="PANTHER" id="PTHR48086:SF3">
    <property type="entry name" value="SODIUM_PROLINE SYMPORTER"/>
    <property type="match status" value="1"/>
</dbReference>
<dbReference type="GO" id="GO:0015193">
    <property type="term" value="F:L-proline transmembrane transporter activity"/>
    <property type="evidence" value="ECO:0007669"/>
    <property type="project" value="TreeGrafter"/>
</dbReference>
<evidence type="ECO:0000256" key="8">
    <source>
        <dbReference type="ARBA" id="ARBA00023053"/>
    </source>
</evidence>
<keyword evidence="9 14" id="KW-0406">Ion transport</keyword>
<dbReference type="NCBIfam" id="TIGR02121">
    <property type="entry name" value="Na_Pro_sym"/>
    <property type="match status" value="1"/>
</dbReference>
<dbReference type="InterPro" id="IPR050277">
    <property type="entry name" value="Sodium:Solute_Symporter"/>
</dbReference>
<name>A0A919CK40_9ACTN</name>
<dbReference type="InterPro" id="IPR011851">
    <property type="entry name" value="Na/Pro_symporter"/>
</dbReference>
<evidence type="ECO:0000256" key="10">
    <source>
        <dbReference type="ARBA" id="ARBA00023136"/>
    </source>
</evidence>
<keyword evidence="11 14" id="KW-0739">Sodium transport</keyword>
<reference evidence="15 16" key="1">
    <citation type="journal article" date="2014" name="Int. J. Syst. Evol. Microbiol.">
        <title>Complete genome sequence of Corynebacterium casei LMG S-19264T (=DSM 44701T), isolated from a smear-ripened cheese.</title>
        <authorList>
            <consortium name="US DOE Joint Genome Institute (JGI-PGF)"/>
            <person name="Walter F."/>
            <person name="Albersmeier A."/>
            <person name="Kalinowski J."/>
            <person name="Ruckert C."/>
        </authorList>
    </citation>
    <scope>NUCLEOTIDE SEQUENCE [LARGE SCALE GENOMIC DNA]</scope>
    <source>
        <strain evidence="15 16">KCTC 19473</strain>
    </source>
</reference>
<keyword evidence="14" id="KW-0029">Amino-acid transport</keyword>
<dbReference type="Gene3D" id="1.20.1730.10">
    <property type="entry name" value="Sodium/glucose cotransporter"/>
    <property type="match status" value="1"/>
</dbReference>
<evidence type="ECO:0000256" key="5">
    <source>
        <dbReference type="ARBA" id="ARBA00022692"/>
    </source>
</evidence>
<keyword evidence="7 14" id="KW-1133">Transmembrane helix</keyword>
<feature type="transmembrane region" description="Helical" evidence="14">
    <location>
        <begin position="202"/>
        <end position="223"/>
    </location>
</feature>
<dbReference type="PANTHER" id="PTHR48086">
    <property type="entry name" value="SODIUM/PROLINE SYMPORTER-RELATED"/>
    <property type="match status" value="1"/>
</dbReference>
<protein>
    <recommendedName>
        <fullName evidence="14">Sodium/proline symporter</fullName>
    </recommendedName>
    <alternativeName>
        <fullName evidence="14">Proline permease</fullName>
    </alternativeName>
</protein>
<dbReference type="GO" id="GO:0031402">
    <property type="term" value="F:sodium ion binding"/>
    <property type="evidence" value="ECO:0007669"/>
    <property type="project" value="UniProtKB-UniRule"/>
</dbReference>
<dbReference type="Proteomes" id="UP000654947">
    <property type="component" value="Unassembled WGS sequence"/>
</dbReference>
<proteinExistence type="inferred from homology"/>
<evidence type="ECO:0000256" key="2">
    <source>
        <dbReference type="ARBA" id="ARBA00006434"/>
    </source>
</evidence>
<evidence type="ECO:0000256" key="4">
    <source>
        <dbReference type="ARBA" id="ARBA00022475"/>
    </source>
</evidence>
<comment type="function">
    <text evidence="14">Catalyzes the sodium-dependent uptake of extracellular L-proline.</text>
</comment>
<dbReference type="EMBL" id="BMXL01000023">
    <property type="protein sequence ID" value="GHD32212.1"/>
    <property type="molecule type" value="Genomic_DNA"/>
</dbReference>
<keyword evidence="16" id="KW-1185">Reference proteome</keyword>
<dbReference type="GO" id="GO:0005298">
    <property type="term" value="F:proline:sodium symporter activity"/>
    <property type="evidence" value="ECO:0007669"/>
    <property type="project" value="UniProtKB-UniRule"/>
</dbReference>
<evidence type="ECO:0000256" key="9">
    <source>
        <dbReference type="ARBA" id="ARBA00023065"/>
    </source>
</evidence>
<feature type="transmembrane region" description="Helical" evidence="14">
    <location>
        <begin position="78"/>
        <end position="95"/>
    </location>
</feature>
<dbReference type="GO" id="GO:0015824">
    <property type="term" value="P:proline transport"/>
    <property type="evidence" value="ECO:0007669"/>
    <property type="project" value="UniProtKB-UniRule"/>
</dbReference>
<feature type="transmembrane region" description="Helical" evidence="14">
    <location>
        <begin position="137"/>
        <end position="162"/>
    </location>
</feature>
<evidence type="ECO:0000256" key="3">
    <source>
        <dbReference type="ARBA" id="ARBA00022448"/>
    </source>
</evidence>
<keyword evidence="4 14" id="KW-1003">Cell membrane</keyword>
<feature type="transmembrane region" description="Helical" evidence="14">
    <location>
        <begin position="257"/>
        <end position="274"/>
    </location>
</feature>
<feature type="transmembrane region" description="Helical" evidence="14">
    <location>
        <begin position="447"/>
        <end position="465"/>
    </location>
</feature>
<organism evidence="15 16">
    <name type="scientific">Nocardiopsis kunsanensis</name>
    <dbReference type="NCBI Taxonomy" id="141693"/>
    <lineage>
        <taxon>Bacteria</taxon>
        <taxon>Bacillati</taxon>
        <taxon>Actinomycetota</taxon>
        <taxon>Actinomycetes</taxon>
        <taxon>Streptosporangiales</taxon>
        <taxon>Nocardiopsidaceae</taxon>
        <taxon>Nocardiopsis</taxon>
    </lineage>
</organism>
<evidence type="ECO:0000256" key="7">
    <source>
        <dbReference type="ARBA" id="ARBA00022989"/>
    </source>
</evidence>
<feature type="transmembrane region" description="Helical" evidence="14">
    <location>
        <begin position="422"/>
        <end position="440"/>
    </location>
</feature>
<evidence type="ECO:0000256" key="11">
    <source>
        <dbReference type="ARBA" id="ARBA00023201"/>
    </source>
</evidence>
<keyword evidence="3 14" id="KW-0813">Transport</keyword>
<dbReference type="NCBIfam" id="TIGR00813">
    <property type="entry name" value="sss"/>
    <property type="match status" value="1"/>
</dbReference>
<evidence type="ECO:0000256" key="1">
    <source>
        <dbReference type="ARBA" id="ARBA00004651"/>
    </source>
</evidence>
<feature type="transmembrane region" description="Helical" evidence="14">
    <location>
        <begin position="471"/>
        <end position="491"/>
    </location>
</feature>
<feature type="transmembrane region" description="Helical" evidence="14">
    <location>
        <begin position="332"/>
        <end position="356"/>
    </location>
</feature>
<evidence type="ECO:0000313" key="16">
    <source>
        <dbReference type="Proteomes" id="UP000654947"/>
    </source>
</evidence>
<keyword evidence="6 14" id="KW-0769">Symport</keyword>
<gene>
    <name evidence="15" type="primary">putP</name>
    <name evidence="15" type="ORF">GCM10007147_35500</name>
</gene>
<sequence length="527" mass="55730">MNSESLLEPVVAFTIYLSLMVVMAVYFYNKTKSQSDFVLGGRKLGSFVTALSANASDFSGWLLLGLPGAIYASGFGEAWIAVGLACGSLGSWVLLAPRLRVYTHRVTDFLTGGESNSLTLSSFLENRFADRSRLLRAVSAIIIIVFYFFYVASGMTAMMALFDQVFGLGPVPAVLIGLGFVVAYTVIGGFLAVSVTDTVQAVLMWIALLFVPIVAVGAIGGLGEVRDGVAAGSESLLSAFGGASLNADTGTWEPTGALGWVVIVSGLAWAFGYFGQPHILARYMGIRSVKQIPVAATVSVTWAVTAMAMAVLVGYVGIAYFEAPLSDPEQVFPALITALMNPWVAGFLMAAILAAVMSTADSQLLVASSAITEDGYRAFVDKHASPTRLMWLSRVTVVVVAVIAALVALFGDQSVMDLVGYAWAGFGAGFGPVLLMSVFWRRMTWAGALAGMVAGASMAVVWDIFDEHVLGLGLYAMIPAVALSFLCIVVFNPLGKVTEQMATDFDAMKHEIRTGEPPVREEPSAGA</sequence>